<name>A0ABN2AA11_9ACTN</name>
<keyword evidence="1" id="KW-0812">Transmembrane</keyword>
<proteinExistence type="predicted"/>
<evidence type="ECO:0000313" key="2">
    <source>
        <dbReference type="EMBL" id="GAA1514770.1"/>
    </source>
</evidence>
<evidence type="ECO:0000256" key="1">
    <source>
        <dbReference type="SAM" id="Phobius"/>
    </source>
</evidence>
<gene>
    <name evidence="2" type="ORF">GCM10009827_031900</name>
</gene>
<organism evidence="2 3">
    <name type="scientific">Dactylosporangium maewongense</name>
    <dbReference type="NCBI Taxonomy" id="634393"/>
    <lineage>
        <taxon>Bacteria</taxon>
        <taxon>Bacillati</taxon>
        <taxon>Actinomycetota</taxon>
        <taxon>Actinomycetes</taxon>
        <taxon>Micromonosporales</taxon>
        <taxon>Micromonosporaceae</taxon>
        <taxon>Dactylosporangium</taxon>
    </lineage>
</organism>
<feature type="transmembrane region" description="Helical" evidence="1">
    <location>
        <begin position="32"/>
        <end position="50"/>
    </location>
</feature>
<protein>
    <submittedName>
        <fullName evidence="2">Uncharacterized protein</fullName>
    </submittedName>
</protein>
<dbReference type="EMBL" id="BAAAQD010000005">
    <property type="protein sequence ID" value="GAA1514770.1"/>
    <property type="molecule type" value="Genomic_DNA"/>
</dbReference>
<accession>A0ABN2AA11</accession>
<keyword evidence="1" id="KW-1133">Transmembrane helix</keyword>
<dbReference type="Proteomes" id="UP001501470">
    <property type="component" value="Unassembled WGS sequence"/>
</dbReference>
<keyword evidence="1" id="KW-0472">Membrane</keyword>
<evidence type="ECO:0000313" key="3">
    <source>
        <dbReference type="Proteomes" id="UP001501470"/>
    </source>
</evidence>
<keyword evidence="3" id="KW-1185">Reference proteome</keyword>
<dbReference type="RefSeq" id="WP_344502670.1">
    <property type="nucleotide sequence ID" value="NZ_BAAAQD010000005.1"/>
</dbReference>
<comment type="caution">
    <text evidence="2">The sequence shown here is derived from an EMBL/GenBank/DDBJ whole genome shotgun (WGS) entry which is preliminary data.</text>
</comment>
<reference evidence="2 3" key="1">
    <citation type="journal article" date="2019" name="Int. J. Syst. Evol. Microbiol.">
        <title>The Global Catalogue of Microorganisms (GCM) 10K type strain sequencing project: providing services to taxonomists for standard genome sequencing and annotation.</title>
        <authorList>
            <consortium name="The Broad Institute Genomics Platform"/>
            <consortium name="The Broad Institute Genome Sequencing Center for Infectious Disease"/>
            <person name="Wu L."/>
            <person name="Ma J."/>
        </authorList>
    </citation>
    <scope>NUCLEOTIDE SEQUENCE [LARGE SCALE GENOMIC DNA]</scope>
    <source>
        <strain evidence="2 3">JCM 15933</strain>
    </source>
</reference>
<sequence>MGRFLAAAAAVIVGLFVVGALAIWLFKVLMSVAFYLIVGAAVVGGGIWLYNKARRGLSSGGRNQRRIEAFLATRRGRIR</sequence>